<organism evidence="8 9">
    <name type="scientific">Butyricicoccus pullicaecorum</name>
    <dbReference type="NCBI Taxonomy" id="501571"/>
    <lineage>
        <taxon>Bacteria</taxon>
        <taxon>Bacillati</taxon>
        <taxon>Bacillota</taxon>
        <taxon>Clostridia</taxon>
        <taxon>Eubacteriales</taxon>
        <taxon>Butyricicoccaceae</taxon>
        <taxon>Butyricicoccus</taxon>
    </lineage>
</organism>
<dbReference type="Pfam" id="PF02929">
    <property type="entry name" value="Bgal_small_N"/>
    <property type="match status" value="1"/>
</dbReference>
<reference evidence="9" key="1">
    <citation type="submission" date="2017-04" db="EMBL/GenBank/DDBJ databases">
        <title>Function of individual gut microbiota members based on whole genome sequencing of pure cultures obtained from chicken caecum.</title>
        <authorList>
            <person name="Medvecky M."/>
            <person name="Cejkova D."/>
            <person name="Polansky O."/>
            <person name="Karasova D."/>
            <person name="Kubasova T."/>
            <person name="Cizek A."/>
            <person name="Rychlik I."/>
        </authorList>
    </citation>
    <scope>NUCLEOTIDE SEQUENCE [LARGE SCALE GENOMIC DNA]</scope>
    <source>
        <strain evidence="9">An180</strain>
    </source>
</reference>
<dbReference type="SMART" id="SM01038">
    <property type="entry name" value="Bgal_small_N"/>
    <property type="match status" value="1"/>
</dbReference>
<evidence type="ECO:0000256" key="5">
    <source>
        <dbReference type="ARBA" id="ARBA00023295"/>
    </source>
</evidence>
<dbReference type="SUPFAM" id="SSF49785">
    <property type="entry name" value="Galactose-binding domain-like"/>
    <property type="match status" value="1"/>
</dbReference>
<dbReference type="GO" id="GO:0009341">
    <property type="term" value="C:beta-galactosidase complex"/>
    <property type="evidence" value="ECO:0007669"/>
    <property type="project" value="InterPro"/>
</dbReference>
<gene>
    <name evidence="8" type="ORF">B5F17_11165</name>
</gene>
<dbReference type="InterPro" id="IPR011013">
    <property type="entry name" value="Gal_mutarotase_sf_dom"/>
</dbReference>
<dbReference type="GO" id="GO:0005990">
    <property type="term" value="P:lactose catabolic process"/>
    <property type="evidence" value="ECO:0007669"/>
    <property type="project" value="TreeGrafter"/>
</dbReference>
<dbReference type="EC" id="3.2.1.23" evidence="3"/>
<comment type="catalytic activity">
    <reaction evidence="1">
        <text>Hydrolysis of terminal non-reducing beta-D-galactose residues in beta-D-galactosides.</text>
        <dbReference type="EC" id="3.2.1.23"/>
    </reaction>
</comment>
<dbReference type="GO" id="GO:0004565">
    <property type="term" value="F:beta-galactosidase activity"/>
    <property type="evidence" value="ECO:0007669"/>
    <property type="project" value="UniProtKB-EC"/>
</dbReference>
<feature type="domain" description="Beta galactosidase small chain/" evidence="7">
    <location>
        <begin position="738"/>
        <end position="1006"/>
    </location>
</feature>
<dbReference type="InterPro" id="IPR004199">
    <property type="entry name" value="B-gal_small/dom_5"/>
</dbReference>
<dbReference type="Pfam" id="PF02837">
    <property type="entry name" value="Glyco_hydro_2_N"/>
    <property type="match status" value="1"/>
</dbReference>
<sequence length="1009" mass="115110">MNLPTYNEDPAVLHVGTMENHAYFIPFSDEESERSHDRTRSARMTLLSGTWRFAYYPNQWDVPDAFKEADFDADSWDAIPVPSCWQMLGYDRHQYTNIRYPFPFDPPYVPEDNPCGAYVTDFTLNTPDDVTELHFEGVDSCFYVWVNGNLVGYSQVSHSTSAFDISAFVHAGRNRLAVLVMKWCDGSYLEDQDKLRMSGIFRDVYLLHRPQHHIFDYTVRTPVSDDLREAAIELSVVWNDAPGQAMCTLYAPDGTQLAQQSTDASGSVHFALDHPVLWNAEHPALYELVICADGETIVQQVGVKHIAVRDAVLYVNGVNIKIKGVNRHDSDPFVGYAVEREHVLRDLRMMKQHNFNALRTSHYPNAPWLPELCARMGFYMIAEADLETHGAFSIYNSQPYAEGEFDYEREHPSFGLLCHDPRFADAMLDRVQRSVIRDKNCAAILMWSLGNESGFGPNLERAARWVKTYDPTRLTHYESSIYYLPDKSNDLSDIDVYSRMYSSPAACDMYCEEDVVQKPFVQCEFVHAMGNGPGDIEDYFARIYRYDQFMGGFVWEWCDHAVWMGKTPEGKDRYFYGGDFGEFPHDGNFCMDGLVYPDRTPHTGLKEWKNAARPVRTQWKSDDVGRVTLKNCLDFTDLRDAVTLRYEVTQDGAVTQSGTCDLPSIQPHTEAELNLPLCLPQTGTCCVNLYYLQKQADGVHEIGEELGFDQYVVRREQPKQPAKASSAITWQEDRRAVIVTGADFRYVWNRCTGLFDEMTAGQMTYCKQPQQWNIWRAPTDNDREIAPVWRQAGYDRALVRVYDSGVRQTAHGVELWANAALNAIHIQHIVDLTVCWTIAGDGSVHLRVDGKHNGQMPFLPRFGLRLFLPHDFETVKYLGYGPLESYIDKHQASKFGRYRDTVTGLHEDYIKPQENGSHYGCTRLEIVSDRGAAIAVTGDSFSFNASHYTQEELEHKAHNFELTPCDATVLCLDYKMSGVGSNSCGPKLAEAYQLCETQFTWELDMRLGR</sequence>
<dbReference type="InterPro" id="IPR017853">
    <property type="entry name" value="GH"/>
</dbReference>
<keyword evidence="5" id="KW-0326">Glycosidase</keyword>
<comment type="caution">
    <text evidence="8">The sequence shown here is derived from an EMBL/GenBank/DDBJ whole genome shotgun (WGS) entry which is preliminary data.</text>
</comment>
<dbReference type="SUPFAM" id="SSF49303">
    <property type="entry name" value="beta-Galactosidase/glucuronidase domain"/>
    <property type="match status" value="2"/>
</dbReference>
<evidence type="ECO:0000256" key="2">
    <source>
        <dbReference type="ARBA" id="ARBA00007401"/>
    </source>
</evidence>
<dbReference type="PANTHER" id="PTHR46323:SF2">
    <property type="entry name" value="BETA-GALACTOSIDASE"/>
    <property type="match status" value="1"/>
</dbReference>
<dbReference type="GO" id="GO:0030246">
    <property type="term" value="F:carbohydrate binding"/>
    <property type="evidence" value="ECO:0007669"/>
    <property type="project" value="InterPro"/>
</dbReference>
<evidence type="ECO:0000256" key="4">
    <source>
        <dbReference type="ARBA" id="ARBA00022801"/>
    </source>
</evidence>
<dbReference type="InterPro" id="IPR050347">
    <property type="entry name" value="Bact_Beta-galactosidase"/>
</dbReference>
<evidence type="ECO:0000259" key="7">
    <source>
        <dbReference type="SMART" id="SM01038"/>
    </source>
</evidence>
<dbReference type="SUPFAM" id="SSF74650">
    <property type="entry name" value="Galactose mutarotase-like"/>
    <property type="match status" value="1"/>
</dbReference>
<dbReference type="SUPFAM" id="SSF51445">
    <property type="entry name" value="(Trans)glycosidases"/>
    <property type="match status" value="1"/>
</dbReference>
<dbReference type="RefSeq" id="WP_087373888.1">
    <property type="nucleotide sequence ID" value="NZ_NFKK01000015.1"/>
</dbReference>
<dbReference type="InterPro" id="IPR006101">
    <property type="entry name" value="Glyco_hydro_2"/>
</dbReference>
<evidence type="ECO:0000256" key="1">
    <source>
        <dbReference type="ARBA" id="ARBA00001412"/>
    </source>
</evidence>
<dbReference type="PRINTS" id="PR00132">
    <property type="entry name" value="GLHYDRLASE2"/>
</dbReference>
<dbReference type="InterPro" id="IPR036156">
    <property type="entry name" value="Beta-gal/glucu_dom_sf"/>
</dbReference>
<evidence type="ECO:0000313" key="8">
    <source>
        <dbReference type="EMBL" id="OUP51919.1"/>
    </source>
</evidence>
<dbReference type="InterPro" id="IPR032312">
    <property type="entry name" value="LacZ_4"/>
</dbReference>
<dbReference type="InterPro" id="IPR006102">
    <property type="entry name" value="Ig-like_GH2"/>
</dbReference>
<evidence type="ECO:0000256" key="3">
    <source>
        <dbReference type="ARBA" id="ARBA00012756"/>
    </source>
</evidence>
<dbReference type="InterPro" id="IPR014718">
    <property type="entry name" value="GH-type_carb-bd"/>
</dbReference>
<keyword evidence="4" id="KW-0378">Hydrolase</keyword>
<dbReference type="Pfam" id="PF00703">
    <property type="entry name" value="Glyco_hydro_2"/>
    <property type="match status" value="1"/>
</dbReference>
<evidence type="ECO:0000256" key="6">
    <source>
        <dbReference type="ARBA" id="ARBA00032230"/>
    </source>
</evidence>
<proteinExistence type="inferred from homology"/>
<dbReference type="Pfam" id="PF02836">
    <property type="entry name" value="Glyco_hydro_2_C"/>
    <property type="match status" value="1"/>
</dbReference>
<dbReference type="Proteomes" id="UP000195897">
    <property type="component" value="Unassembled WGS sequence"/>
</dbReference>
<dbReference type="InterPro" id="IPR013783">
    <property type="entry name" value="Ig-like_fold"/>
</dbReference>
<dbReference type="Gene3D" id="2.60.40.10">
    <property type="entry name" value="Immunoglobulins"/>
    <property type="match status" value="2"/>
</dbReference>
<dbReference type="AlphaFoldDB" id="A0A1Y4L8V7"/>
<dbReference type="InterPro" id="IPR006104">
    <property type="entry name" value="Glyco_hydro_2_N"/>
</dbReference>
<dbReference type="EMBL" id="NFKK01000015">
    <property type="protein sequence ID" value="OUP51919.1"/>
    <property type="molecule type" value="Genomic_DNA"/>
</dbReference>
<dbReference type="InterPro" id="IPR008979">
    <property type="entry name" value="Galactose-bd-like_sf"/>
</dbReference>
<evidence type="ECO:0000313" key="9">
    <source>
        <dbReference type="Proteomes" id="UP000195897"/>
    </source>
</evidence>
<dbReference type="Pfam" id="PF16353">
    <property type="entry name" value="LacZ_4"/>
    <property type="match status" value="1"/>
</dbReference>
<dbReference type="InterPro" id="IPR006103">
    <property type="entry name" value="Glyco_hydro_2_cat"/>
</dbReference>
<accession>A0A1Y4L8V7</accession>
<protein>
    <recommendedName>
        <fullName evidence="3">beta-galactosidase</fullName>
        <ecNumber evidence="3">3.2.1.23</ecNumber>
    </recommendedName>
    <alternativeName>
        <fullName evidence="6">Lactase</fullName>
    </alternativeName>
</protein>
<dbReference type="PANTHER" id="PTHR46323">
    <property type="entry name" value="BETA-GALACTOSIDASE"/>
    <property type="match status" value="1"/>
</dbReference>
<dbReference type="Gene3D" id="3.20.20.80">
    <property type="entry name" value="Glycosidases"/>
    <property type="match status" value="1"/>
</dbReference>
<dbReference type="Gene3D" id="2.70.98.10">
    <property type="match status" value="1"/>
</dbReference>
<comment type="similarity">
    <text evidence="2">Belongs to the glycosyl hydrolase 2 family.</text>
</comment>
<dbReference type="Gene3D" id="2.60.120.260">
    <property type="entry name" value="Galactose-binding domain-like"/>
    <property type="match status" value="1"/>
</dbReference>
<name>A0A1Y4L8V7_9FIRM</name>